<protein>
    <recommendedName>
        <fullName evidence="6">Inosine/uridine-preferring nucleoside hydrolase domain-containing protein</fullName>
    </recommendedName>
</protein>
<dbReference type="GO" id="GO:0008477">
    <property type="term" value="F:purine nucleosidase activity"/>
    <property type="evidence" value="ECO:0007669"/>
    <property type="project" value="TreeGrafter"/>
</dbReference>
<dbReference type="InterPro" id="IPR036452">
    <property type="entry name" value="Ribo_hydro-like"/>
</dbReference>
<dbReference type="GO" id="GO:0006152">
    <property type="term" value="P:purine nucleoside catabolic process"/>
    <property type="evidence" value="ECO:0007669"/>
    <property type="project" value="TreeGrafter"/>
</dbReference>
<dbReference type="PANTHER" id="PTHR12304:SF4">
    <property type="entry name" value="URIDINE NUCLEOSIDASE"/>
    <property type="match status" value="1"/>
</dbReference>
<dbReference type="GO" id="GO:0005829">
    <property type="term" value="C:cytosol"/>
    <property type="evidence" value="ECO:0007669"/>
    <property type="project" value="TreeGrafter"/>
</dbReference>
<comment type="similarity">
    <text evidence="1">Belongs to the IUNH family.</text>
</comment>
<sequence length="439" mass="45942">MPEAAATEPQPAATSHDGPPKRLWDAWMKLDQGKKSRALFVGAGLSATLFLVILIVHIAVTTTSATTPRQVVIAFTDGRADDLLALNYLAHRSDVFVPYVVTAANGPGSAYATHRNVRGFYSLVASSPARPRVPTVLIGAPFATADTATHNCTYRRAVDPEERQRVDSAYGASRLFRAPLRTQAADLFAAAHAALAAGDDERRAAPGQPEYFLPAVRSFLERQADGSVTLLAMGPLTDVNALLRATGSSGAELRRKVQRVVVSGGTISAFGDLGPYYATNTRAEMNLFLDPAAANAVLARGADDPDVTVVPADAVAAVPYSKSWAKLTHAAPGNPVDSALGHMLSGFYASVRPQSHFDEVGVPRDLAAAAMATSPRTRAGSRGVVGHVAVSGVGSANLDGVGVLGATAPTTAPVTVVSSLDAEAFWPEYHSMTAAPWPR</sequence>
<name>A0A7S1QQK5_NEODS</name>
<keyword evidence="5" id="KW-0812">Transmembrane</keyword>
<evidence type="ECO:0000256" key="5">
    <source>
        <dbReference type="SAM" id="Phobius"/>
    </source>
</evidence>
<organism evidence="7">
    <name type="scientific">Neobodo designis</name>
    <name type="common">Flagellated protozoan</name>
    <name type="synonym">Bodo designis</name>
    <dbReference type="NCBI Taxonomy" id="312471"/>
    <lineage>
        <taxon>Eukaryota</taxon>
        <taxon>Discoba</taxon>
        <taxon>Euglenozoa</taxon>
        <taxon>Kinetoplastea</taxon>
        <taxon>Metakinetoplastina</taxon>
        <taxon>Neobodonida</taxon>
        <taxon>Neobodo</taxon>
    </lineage>
</organism>
<reference evidence="7" key="1">
    <citation type="submission" date="2021-01" db="EMBL/GenBank/DDBJ databases">
        <authorList>
            <person name="Corre E."/>
            <person name="Pelletier E."/>
            <person name="Niang G."/>
            <person name="Scheremetjew M."/>
            <person name="Finn R."/>
            <person name="Kale V."/>
            <person name="Holt S."/>
            <person name="Cochrane G."/>
            <person name="Meng A."/>
            <person name="Brown T."/>
            <person name="Cohen L."/>
        </authorList>
    </citation>
    <scope>NUCLEOTIDE SEQUENCE</scope>
    <source>
        <strain evidence="7">CCAP 1951/1</strain>
    </source>
</reference>
<feature type="transmembrane region" description="Helical" evidence="5">
    <location>
        <begin position="38"/>
        <end position="60"/>
    </location>
</feature>
<dbReference type="Pfam" id="PF01156">
    <property type="entry name" value="IU_nuc_hydro"/>
    <property type="match status" value="1"/>
</dbReference>
<proteinExistence type="inferred from homology"/>
<dbReference type="SUPFAM" id="SSF53590">
    <property type="entry name" value="Nucleoside hydrolase"/>
    <property type="match status" value="1"/>
</dbReference>
<feature type="domain" description="Inosine/uridine-preferring nucleoside hydrolase" evidence="6">
    <location>
        <begin position="72"/>
        <end position="426"/>
    </location>
</feature>
<keyword evidence="5" id="KW-1133">Transmembrane helix</keyword>
<dbReference type="PANTHER" id="PTHR12304">
    <property type="entry name" value="INOSINE-URIDINE PREFERRING NUCLEOSIDE HYDROLASE"/>
    <property type="match status" value="1"/>
</dbReference>
<dbReference type="EMBL" id="HBGF01044895">
    <property type="protein sequence ID" value="CAD9145671.1"/>
    <property type="molecule type" value="Transcribed_RNA"/>
</dbReference>
<keyword evidence="5" id="KW-0472">Membrane</keyword>
<keyword evidence="2" id="KW-0378">Hydrolase</keyword>
<accession>A0A7S1QQK5</accession>
<dbReference type="InterPro" id="IPR023186">
    <property type="entry name" value="IUNH"/>
</dbReference>
<evidence type="ECO:0000256" key="2">
    <source>
        <dbReference type="ARBA" id="ARBA00022801"/>
    </source>
</evidence>
<dbReference type="AlphaFoldDB" id="A0A7S1QQK5"/>
<evidence type="ECO:0000256" key="3">
    <source>
        <dbReference type="ARBA" id="ARBA00023295"/>
    </source>
</evidence>
<evidence type="ECO:0000259" key="6">
    <source>
        <dbReference type="Pfam" id="PF01156"/>
    </source>
</evidence>
<gene>
    <name evidence="7" type="ORF">NDES1114_LOCUS30078</name>
</gene>
<feature type="compositionally biased region" description="Low complexity" evidence="4">
    <location>
        <begin position="1"/>
        <end position="14"/>
    </location>
</feature>
<dbReference type="Gene3D" id="3.90.245.10">
    <property type="entry name" value="Ribonucleoside hydrolase-like"/>
    <property type="match status" value="1"/>
</dbReference>
<dbReference type="InterPro" id="IPR001910">
    <property type="entry name" value="Inosine/uridine_hydrolase_dom"/>
</dbReference>
<evidence type="ECO:0000313" key="7">
    <source>
        <dbReference type="EMBL" id="CAD9145671.1"/>
    </source>
</evidence>
<feature type="region of interest" description="Disordered" evidence="4">
    <location>
        <begin position="1"/>
        <end position="20"/>
    </location>
</feature>
<evidence type="ECO:0000256" key="4">
    <source>
        <dbReference type="SAM" id="MobiDB-lite"/>
    </source>
</evidence>
<keyword evidence="3" id="KW-0326">Glycosidase</keyword>
<evidence type="ECO:0000256" key="1">
    <source>
        <dbReference type="ARBA" id="ARBA00009176"/>
    </source>
</evidence>